<proteinExistence type="predicted"/>
<keyword evidence="2" id="KW-1185">Reference proteome</keyword>
<reference evidence="3" key="1">
    <citation type="submission" date="2017-02" db="UniProtKB">
        <authorList>
            <consortium name="WormBaseParasite"/>
        </authorList>
    </citation>
    <scope>IDENTIFICATION</scope>
</reference>
<dbReference type="Proteomes" id="UP000280834">
    <property type="component" value="Unassembled WGS sequence"/>
</dbReference>
<sequence>MALSIVYGSVSYFPVFDLLIHRQTYVYSESLRILHLKHHQLLILLEVFSMFDR</sequence>
<accession>A0A0R3QGB2</accession>
<dbReference type="EMBL" id="UZAG01004724">
    <property type="protein sequence ID" value="VDO17167.1"/>
    <property type="molecule type" value="Genomic_DNA"/>
</dbReference>
<dbReference type="AlphaFoldDB" id="A0A0R3QGB2"/>
<gene>
    <name evidence="1" type="ORF">BTMF_LOCUS4689</name>
</gene>
<evidence type="ECO:0000313" key="2">
    <source>
        <dbReference type="Proteomes" id="UP000280834"/>
    </source>
</evidence>
<evidence type="ECO:0000313" key="1">
    <source>
        <dbReference type="EMBL" id="VDO17167.1"/>
    </source>
</evidence>
<name>A0A0R3QGB2_9BILA</name>
<organism evidence="3">
    <name type="scientific">Brugia timori</name>
    <dbReference type="NCBI Taxonomy" id="42155"/>
    <lineage>
        <taxon>Eukaryota</taxon>
        <taxon>Metazoa</taxon>
        <taxon>Ecdysozoa</taxon>
        <taxon>Nematoda</taxon>
        <taxon>Chromadorea</taxon>
        <taxon>Rhabditida</taxon>
        <taxon>Spirurina</taxon>
        <taxon>Spiruromorpha</taxon>
        <taxon>Filarioidea</taxon>
        <taxon>Onchocercidae</taxon>
        <taxon>Brugia</taxon>
    </lineage>
</organism>
<dbReference type="WBParaSite" id="BTMF_0000541101-mRNA-1">
    <property type="protein sequence ID" value="BTMF_0000541101-mRNA-1"/>
    <property type="gene ID" value="BTMF_0000541101"/>
</dbReference>
<protein>
    <submittedName>
        <fullName evidence="1 3">Uncharacterized protein</fullName>
    </submittedName>
</protein>
<reference evidence="1 2" key="2">
    <citation type="submission" date="2018-11" db="EMBL/GenBank/DDBJ databases">
        <authorList>
            <consortium name="Pathogen Informatics"/>
        </authorList>
    </citation>
    <scope>NUCLEOTIDE SEQUENCE [LARGE SCALE GENOMIC DNA]</scope>
</reference>
<evidence type="ECO:0000313" key="3">
    <source>
        <dbReference type="WBParaSite" id="BTMF_0000541101-mRNA-1"/>
    </source>
</evidence>